<dbReference type="GO" id="GO:0004177">
    <property type="term" value="F:aminopeptidase activity"/>
    <property type="evidence" value="ECO:0007669"/>
    <property type="project" value="UniProtKB-KW"/>
</dbReference>
<accession>B3T1C3</accession>
<dbReference type="InterPro" id="IPR008007">
    <property type="entry name" value="Peptidase_M42"/>
</dbReference>
<evidence type="ECO:0000256" key="1">
    <source>
        <dbReference type="ARBA" id="ARBA00006272"/>
    </source>
</evidence>
<dbReference type="PANTHER" id="PTHR32481:SF0">
    <property type="entry name" value="AMINOPEPTIDASE YPDE-RELATED"/>
    <property type="match status" value="1"/>
</dbReference>
<dbReference type="SUPFAM" id="SSF53187">
    <property type="entry name" value="Zn-dependent exopeptidases"/>
    <property type="match status" value="2"/>
</dbReference>
<keyword evidence="5" id="KW-0378">Hydrolase</keyword>
<keyword evidence="2 6" id="KW-0031">Aminopeptidase</keyword>
<dbReference type="AlphaFoldDB" id="B3T1C3"/>
<dbReference type="PANTHER" id="PTHR32481">
    <property type="entry name" value="AMINOPEPTIDASE"/>
    <property type="match status" value="1"/>
</dbReference>
<evidence type="ECO:0000256" key="4">
    <source>
        <dbReference type="ARBA" id="ARBA00022723"/>
    </source>
</evidence>
<proteinExistence type="inferred from homology"/>
<dbReference type="SUPFAM" id="SSF101821">
    <property type="entry name" value="Aminopeptidase/glucanase lid domain"/>
    <property type="match status" value="2"/>
</dbReference>
<dbReference type="GO" id="GO:0006508">
    <property type="term" value="P:proteolysis"/>
    <property type="evidence" value="ECO:0007669"/>
    <property type="project" value="UniProtKB-KW"/>
</dbReference>
<sequence length="754" mass="81769">MSKLSLSRCRCTTRLQLRGFVYCRQIRKILKVAISWPLDCRSSGCTNCFEMELDLNRLGSKFLLCAFLFLSFCVHAQDIETGILASWLALDAPTGHEHLATVPIQQRYAGWERDRYGNLIKEIGSGEPRRIVACGLDSYAYAVSQITGAGYLRLHRIGSGSRHPLWDQAHEGQQLRILTRGGPLLGVSAIANGHFASQHRGETAIVTQDDLWLDVGAESADEVAAMGIALLDPVFRNIPPWHYATEIAGPRAGARVGCAAVLAAAEAGINGAQGSTRYVLSVQQVFGWVGLGAAISSAFTPNQLVIVGPGESEFRNEVITELNARANVVINDSTRANMRFIAPRVANPDALMERIALRAANEVLAAIVEAVNADAELPPWLSAPVRTELLNGESGRWGQHQDTSRMIEVESVLDRVAERSAVPGHEGPIRNIVYNLLPPWAREVAQVDEMGNMWVEFGPESEATVFIAHMDEVGYAVESIAANGVISLTRLGGVVTTAWEGQPALLQLDPNTDLQSLPEAPQLRGVFLNRSEPDQKRPESVQAWFGMNAEQLAAAGVEIGMGVTGFKEGHRMGKYRYASRSLDDRVGTTSLLMAIKSIDPDLLTHRVVFAWSVREEGGLRGAARLAQYYGRNSRRVYSIDTFVSSDTPLESPHFAYAPLGKGPVLRSIESSGMATPYELDRNRGIAAAAGIEAQIGLTQGGTDGTTFSVYGAPNAGLSWPGRYSHSPAEIADLRDVVKLIDLIQAMAEAPLDTP</sequence>
<comment type="similarity">
    <text evidence="1">Belongs to the peptidase M42 family.</text>
</comment>
<evidence type="ECO:0000256" key="2">
    <source>
        <dbReference type="ARBA" id="ARBA00022438"/>
    </source>
</evidence>
<dbReference type="EMBL" id="EU016574">
    <property type="protein sequence ID" value="ABZ06382.1"/>
    <property type="molecule type" value="Genomic_DNA"/>
</dbReference>
<evidence type="ECO:0000256" key="3">
    <source>
        <dbReference type="ARBA" id="ARBA00022670"/>
    </source>
</evidence>
<gene>
    <name evidence="6" type="ORF">ALOHA_HF4000009G21ctg1g18</name>
</gene>
<keyword evidence="4" id="KW-0479">Metal-binding</keyword>
<protein>
    <submittedName>
        <fullName evidence="6">Putative M42 glutamyl aminopeptidase</fullName>
    </submittedName>
</protein>
<dbReference type="Gene3D" id="3.40.630.10">
    <property type="entry name" value="Zn peptidases"/>
    <property type="match status" value="1"/>
</dbReference>
<evidence type="ECO:0000256" key="5">
    <source>
        <dbReference type="ARBA" id="ARBA00022801"/>
    </source>
</evidence>
<evidence type="ECO:0000313" key="6">
    <source>
        <dbReference type="EMBL" id="ABZ06382.1"/>
    </source>
</evidence>
<dbReference type="InterPro" id="IPR051464">
    <property type="entry name" value="Peptidase_M42_aminopept"/>
</dbReference>
<dbReference type="Gene3D" id="2.40.30.40">
    <property type="entry name" value="Peptidase M42, domain 2"/>
    <property type="match status" value="2"/>
</dbReference>
<dbReference type="GO" id="GO:0046872">
    <property type="term" value="F:metal ion binding"/>
    <property type="evidence" value="ECO:0007669"/>
    <property type="project" value="UniProtKB-KW"/>
</dbReference>
<dbReference type="Pfam" id="PF05343">
    <property type="entry name" value="Peptidase_M42"/>
    <property type="match status" value="2"/>
</dbReference>
<name>B3T1C3_9ZZZZ</name>
<keyword evidence="3" id="KW-0645">Protease</keyword>
<reference evidence="6" key="1">
    <citation type="journal article" date="2008" name="ISME J.">
        <title>Genomic patterns of recombination, clonal divergence and environment in marine microbial populations.</title>
        <authorList>
            <person name="Konstantinidis K.T."/>
            <person name="Delong E.F."/>
        </authorList>
    </citation>
    <scope>NUCLEOTIDE SEQUENCE</scope>
</reference>
<dbReference type="InterPro" id="IPR023367">
    <property type="entry name" value="Peptidase_M42_dom2"/>
</dbReference>
<organism evidence="6">
    <name type="scientific">uncultured marine microorganism HF4000_009G21</name>
    <dbReference type="NCBI Taxonomy" id="455515"/>
    <lineage>
        <taxon>unclassified sequences</taxon>
        <taxon>environmental samples</taxon>
    </lineage>
</organism>